<dbReference type="PANTHER" id="PTHR11384">
    <property type="entry name" value="ATP-BINDING CASSETTE, SUB-FAMILY D MEMBER"/>
    <property type="match status" value="1"/>
</dbReference>
<evidence type="ECO:0000256" key="1">
    <source>
        <dbReference type="ARBA" id="ARBA00008575"/>
    </source>
</evidence>
<keyword evidence="3 7" id="KW-0812">Transmembrane</keyword>
<feature type="domain" description="ABC transporter" evidence="8">
    <location>
        <begin position="502"/>
        <end position="621"/>
    </location>
</feature>
<dbReference type="Proteomes" id="UP000823405">
    <property type="component" value="Unassembled WGS sequence"/>
</dbReference>
<dbReference type="GO" id="GO:0005324">
    <property type="term" value="F:long-chain fatty acid transmembrane transporter activity"/>
    <property type="evidence" value="ECO:0007669"/>
    <property type="project" value="TreeGrafter"/>
</dbReference>
<keyword evidence="11" id="KW-1185">Reference proteome</keyword>
<dbReference type="GO" id="GO:0006635">
    <property type="term" value="P:fatty acid beta-oxidation"/>
    <property type="evidence" value="ECO:0007669"/>
    <property type="project" value="TreeGrafter"/>
</dbReference>
<evidence type="ECO:0000313" key="11">
    <source>
        <dbReference type="Proteomes" id="UP000823405"/>
    </source>
</evidence>
<feature type="transmembrane region" description="Helical" evidence="7">
    <location>
        <begin position="382"/>
        <end position="403"/>
    </location>
</feature>
<dbReference type="InterPro" id="IPR027417">
    <property type="entry name" value="P-loop_NTPase"/>
</dbReference>
<dbReference type="GO" id="GO:0140359">
    <property type="term" value="F:ABC-type transporter activity"/>
    <property type="evidence" value="ECO:0007669"/>
    <property type="project" value="InterPro"/>
</dbReference>
<evidence type="ECO:0000256" key="2">
    <source>
        <dbReference type="ARBA" id="ARBA00022448"/>
    </source>
</evidence>
<sequence>MYRLLPTEEDAREEDRTASGSTFDPESSTPRRPLQSMAQKFKSIAPSFLYPGGGGNSSSSSSNTSSWRPWSITPGAGSNNNSRSRQRTNSNTSGRNSRSQPQQQSHGFGYQPPIKKKEYKLDRLFTKRLSRLFGILFSKRSKVLWLYFGMTLFCCLNEGIVYYVGTIPSRYYKVLNDKDSPAFFRLLVVSLFTVFLAGFGKSVISFMGDLLSLEIRRSLTLYFHRIYIQPKLFYRILTMHDEEIDNPDQRITQDIDKLAVTLQKLVEYLIISPLSIVFYTWKCWEMTGYIGPLCIYGYFIFSAVTSRLLINPIVDAIFFKESAEGYFRFLHVRFRQFAEPITFSRGESEAKTAADDSLETLLCSQLNVIYKELPLKFLQQSVSYFGSILSYIIIAIPIFLGHYDGTPAADLSAIISKSSFVSMYLTYQFSQIISCGTVVSDLAGYTSRLGQLMEALDMLSTEMENIAIDYPHEEALSMDSSIQFDNVTFSTPTGELIVTGFTHRFEAGVNTVIVGPNGSGKTSILRVMGGLWPYRKDVIFLPQTPYMTYGTLREQMVYPHKEMASSVTDADILRILKLVRLEHLTETVEDFDQVYTLDWNKMLSPGEQQKLAFARLFYAKPIFAGK</sequence>
<dbReference type="GO" id="GO:0005524">
    <property type="term" value="F:ATP binding"/>
    <property type="evidence" value="ECO:0007669"/>
    <property type="project" value="UniProtKB-KW"/>
</dbReference>
<gene>
    <name evidence="10" type="primary">ABCD4</name>
    <name evidence="10" type="ORF">BGZ97_006077</name>
</gene>
<evidence type="ECO:0000256" key="7">
    <source>
        <dbReference type="SAM" id="Phobius"/>
    </source>
</evidence>
<proteinExistence type="inferred from homology"/>
<dbReference type="GO" id="GO:0042760">
    <property type="term" value="P:very long-chain fatty acid catabolic process"/>
    <property type="evidence" value="ECO:0007669"/>
    <property type="project" value="TreeGrafter"/>
</dbReference>
<dbReference type="Pfam" id="PF06472">
    <property type="entry name" value="ABC_membrane_2"/>
    <property type="match status" value="1"/>
</dbReference>
<feature type="transmembrane region" description="Helical" evidence="7">
    <location>
        <begin position="144"/>
        <end position="164"/>
    </location>
</feature>
<comment type="caution">
    <text evidence="10">The sequence shown here is derived from an EMBL/GenBank/DDBJ whole genome shotgun (WGS) entry which is preliminary data.</text>
</comment>
<dbReference type="PANTHER" id="PTHR11384:SF59">
    <property type="entry name" value="LYSOSOMAL COBALAMIN TRANSPORTER ABCD4"/>
    <property type="match status" value="1"/>
</dbReference>
<evidence type="ECO:0000256" key="5">
    <source>
        <dbReference type="ARBA" id="ARBA00023136"/>
    </source>
</evidence>
<keyword evidence="10" id="KW-0547">Nucleotide-binding</keyword>
<dbReference type="InterPro" id="IPR050835">
    <property type="entry name" value="ABC_transporter_sub-D"/>
</dbReference>
<keyword evidence="5 7" id="KW-0472">Membrane</keyword>
<dbReference type="SUPFAM" id="SSF52540">
    <property type="entry name" value="P-loop containing nucleoside triphosphate hydrolases"/>
    <property type="match status" value="1"/>
</dbReference>
<reference evidence="10" key="1">
    <citation type="journal article" date="2020" name="Fungal Divers.">
        <title>Resolving the Mortierellaceae phylogeny through synthesis of multi-gene phylogenetics and phylogenomics.</title>
        <authorList>
            <person name="Vandepol N."/>
            <person name="Liber J."/>
            <person name="Desiro A."/>
            <person name="Na H."/>
            <person name="Kennedy M."/>
            <person name="Barry K."/>
            <person name="Grigoriev I.V."/>
            <person name="Miller A.N."/>
            <person name="O'Donnell K."/>
            <person name="Stajich J.E."/>
            <person name="Bonito G."/>
        </authorList>
    </citation>
    <scope>NUCLEOTIDE SEQUENCE</scope>
    <source>
        <strain evidence="10">NVP60</strain>
    </source>
</reference>
<evidence type="ECO:0000259" key="8">
    <source>
        <dbReference type="Pfam" id="PF00005"/>
    </source>
</evidence>
<feature type="compositionally biased region" description="Polar residues" evidence="6">
    <location>
        <begin position="18"/>
        <end position="30"/>
    </location>
</feature>
<feature type="compositionally biased region" description="Low complexity" evidence="6">
    <location>
        <begin position="77"/>
        <end position="100"/>
    </location>
</feature>
<dbReference type="AlphaFoldDB" id="A0A9P6QPR5"/>
<protein>
    <submittedName>
        <fullName evidence="10">ATP-binding cassette sub- D member 4</fullName>
    </submittedName>
</protein>
<keyword evidence="10" id="KW-0067">ATP-binding</keyword>
<feature type="transmembrane region" description="Helical" evidence="7">
    <location>
        <begin position="184"/>
        <end position="207"/>
    </location>
</feature>
<evidence type="ECO:0000256" key="3">
    <source>
        <dbReference type="ARBA" id="ARBA00022692"/>
    </source>
</evidence>
<dbReference type="EMBL" id="JAAAIN010002700">
    <property type="protein sequence ID" value="KAG0290841.1"/>
    <property type="molecule type" value="Genomic_DNA"/>
</dbReference>
<evidence type="ECO:0000259" key="9">
    <source>
        <dbReference type="Pfam" id="PF06472"/>
    </source>
</evidence>
<feature type="transmembrane region" description="Helical" evidence="7">
    <location>
        <begin position="287"/>
        <end position="310"/>
    </location>
</feature>
<dbReference type="GO" id="GO:0016887">
    <property type="term" value="F:ATP hydrolysis activity"/>
    <property type="evidence" value="ECO:0007669"/>
    <property type="project" value="InterPro"/>
</dbReference>
<dbReference type="Gene3D" id="3.40.50.300">
    <property type="entry name" value="P-loop containing nucleotide triphosphate hydrolases"/>
    <property type="match status" value="1"/>
</dbReference>
<name>A0A9P6QPR5_9FUNG</name>
<dbReference type="Pfam" id="PF00005">
    <property type="entry name" value="ABC_tran"/>
    <property type="match status" value="1"/>
</dbReference>
<organism evidence="10 11">
    <name type="scientific">Linnemannia gamsii</name>
    <dbReference type="NCBI Taxonomy" id="64522"/>
    <lineage>
        <taxon>Eukaryota</taxon>
        <taxon>Fungi</taxon>
        <taxon>Fungi incertae sedis</taxon>
        <taxon>Mucoromycota</taxon>
        <taxon>Mortierellomycotina</taxon>
        <taxon>Mortierellomycetes</taxon>
        <taxon>Mortierellales</taxon>
        <taxon>Mortierellaceae</taxon>
        <taxon>Linnemannia</taxon>
    </lineage>
</organism>
<dbReference type="GO" id="GO:0007031">
    <property type="term" value="P:peroxisome organization"/>
    <property type="evidence" value="ECO:0007669"/>
    <property type="project" value="TreeGrafter"/>
</dbReference>
<comment type="similarity">
    <text evidence="1">Belongs to the ABC transporter superfamily. ABCD family. Peroxisomal fatty acyl CoA transporter (TC 3.A.1.203) subfamily.</text>
</comment>
<evidence type="ECO:0000256" key="6">
    <source>
        <dbReference type="SAM" id="MobiDB-lite"/>
    </source>
</evidence>
<feature type="domain" description="ABC transmembrane type-1" evidence="9">
    <location>
        <begin position="132"/>
        <end position="399"/>
    </location>
</feature>
<dbReference type="InterPro" id="IPR036640">
    <property type="entry name" value="ABC1_TM_sf"/>
</dbReference>
<evidence type="ECO:0000256" key="4">
    <source>
        <dbReference type="ARBA" id="ARBA00022989"/>
    </source>
</evidence>
<dbReference type="GO" id="GO:0005778">
    <property type="term" value="C:peroxisomal membrane"/>
    <property type="evidence" value="ECO:0007669"/>
    <property type="project" value="TreeGrafter"/>
</dbReference>
<dbReference type="InterPro" id="IPR011527">
    <property type="entry name" value="ABC1_TM_dom"/>
</dbReference>
<evidence type="ECO:0000313" key="10">
    <source>
        <dbReference type="EMBL" id="KAG0290841.1"/>
    </source>
</evidence>
<feature type="compositionally biased region" description="Low complexity" evidence="6">
    <location>
        <begin position="57"/>
        <end position="66"/>
    </location>
</feature>
<accession>A0A9P6QPR5</accession>
<keyword evidence="4 7" id="KW-1133">Transmembrane helix</keyword>
<keyword evidence="2" id="KW-0813">Transport</keyword>
<dbReference type="OrthoDB" id="422637at2759"/>
<feature type="region of interest" description="Disordered" evidence="6">
    <location>
        <begin position="1"/>
        <end position="113"/>
    </location>
</feature>
<dbReference type="GO" id="GO:0015910">
    <property type="term" value="P:long-chain fatty acid import into peroxisome"/>
    <property type="evidence" value="ECO:0007669"/>
    <property type="project" value="TreeGrafter"/>
</dbReference>
<dbReference type="SUPFAM" id="SSF90123">
    <property type="entry name" value="ABC transporter transmembrane region"/>
    <property type="match status" value="1"/>
</dbReference>
<dbReference type="InterPro" id="IPR003439">
    <property type="entry name" value="ABC_transporter-like_ATP-bd"/>
</dbReference>